<feature type="compositionally biased region" description="Low complexity" evidence="1">
    <location>
        <begin position="440"/>
        <end position="449"/>
    </location>
</feature>
<evidence type="ECO:0000256" key="1">
    <source>
        <dbReference type="SAM" id="MobiDB-lite"/>
    </source>
</evidence>
<dbReference type="Proteomes" id="UP001178507">
    <property type="component" value="Unassembled WGS sequence"/>
</dbReference>
<feature type="compositionally biased region" description="Low complexity" evidence="1">
    <location>
        <begin position="128"/>
        <end position="142"/>
    </location>
</feature>
<feature type="compositionally biased region" description="Polar residues" evidence="1">
    <location>
        <begin position="35"/>
        <end position="44"/>
    </location>
</feature>
<evidence type="ECO:0000313" key="2">
    <source>
        <dbReference type="EMBL" id="CAJ1409312.1"/>
    </source>
</evidence>
<feature type="region of interest" description="Disordered" evidence="1">
    <location>
        <begin position="369"/>
        <end position="482"/>
    </location>
</feature>
<feature type="compositionally biased region" description="Low complexity" evidence="1">
    <location>
        <begin position="157"/>
        <end position="170"/>
    </location>
</feature>
<keyword evidence="3" id="KW-1185">Reference proteome</keyword>
<feature type="compositionally biased region" description="Polar residues" evidence="1">
    <location>
        <begin position="408"/>
        <end position="419"/>
    </location>
</feature>
<feature type="compositionally biased region" description="Polar residues" evidence="1">
    <location>
        <begin position="103"/>
        <end position="118"/>
    </location>
</feature>
<feature type="region of interest" description="Disordered" evidence="1">
    <location>
        <begin position="103"/>
        <end position="174"/>
    </location>
</feature>
<sequence>MPPISQACVGFRPVVPLRPSSPTAMPLSQKAHARIQQTSASPPRNLQCRPQPYPAAFSLHASPLRRQEHTARAGRERGNATPRSQLREWLTQRIQAVQTEISEFQTTRLQPPSGSARTSPCRAAKAHASLAVPPRAARSASPPGLPQSLLKASSPGPRVSMARRPASSSPPRKDVKVTIAVTAAARFRGRRPSQTSLGEETAVRRLQRFIRRRRQVRREAAKREVTRATTMAGTAPRECEVVSLSDSPRVEVLQSARLEAPELEVEAVRLRMEVLHGRLACTHHAACRIQRAWRISQWRRSFVDFSRHQIGWLGSLSWLRRHHFLYGNELADSEDVRWWLKQRQEAPLDRQVDPWGFYMLQEHLSRSWQRPTRASRSSTRSGPTISGPSSRTKQSQAQLNASAKRVSAASTSSLHQATKLQGGLQRAGRNSRLSHPCLFSSPPNSSSNPMRRCGSGPMVSRAHRTSQTILRSGSGPLLQRQR</sequence>
<gene>
    <name evidence="2" type="ORF">EVOR1521_LOCUS30452</name>
</gene>
<feature type="region of interest" description="Disordered" evidence="1">
    <location>
        <begin position="20"/>
        <end position="46"/>
    </location>
</feature>
<protein>
    <submittedName>
        <fullName evidence="2">Uncharacterized protein</fullName>
    </submittedName>
</protein>
<accession>A0AA36NJ76</accession>
<name>A0AA36NJ76_9DINO</name>
<organism evidence="2 3">
    <name type="scientific">Effrenium voratum</name>
    <dbReference type="NCBI Taxonomy" id="2562239"/>
    <lineage>
        <taxon>Eukaryota</taxon>
        <taxon>Sar</taxon>
        <taxon>Alveolata</taxon>
        <taxon>Dinophyceae</taxon>
        <taxon>Suessiales</taxon>
        <taxon>Symbiodiniaceae</taxon>
        <taxon>Effrenium</taxon>
    </lineage>
</organism>
<feature type="compositionally biased region" description="Polar residues" evidence="1">
    <location>
        <begin position="386"/>
        <end position="401"/>
    </location>
</feature>
<dbReference type="AlphaFoldDB" id="A0AA36NJ76"/>
<proteinExistence type="predicted"/>
<dbReference type="EMBL" id="CAUJNA010003763">
    <property type="protein sequence ID" value="CAJ1409312.1"/>
    <property type="molecule type" value="Genomic_DNA"/>
</dbReference>
<evidence type="ECO:0000313" key="3">
    <source>
        <dbReference type="Proteomes" id="UP001178507"/>
    </source>
</evidence>
<feature type="compositionally biased region" description="Low complexity" evidence="1">
    <location>
        <begin position="370"/>
        <end position="384"/>
    </location>
</feature>
<reference evidence="2" key="1">
    <citation type="submission" date="2023-08" db="EMBL/GenBank/DDBJ databases">
        <authorList>
            <person name="Chen Y."/>
            <person name="Shah S."/>
            <person name="Dougan E. K."/>
            <person name="Thang M."/>
            <person name="Chan C."/>
        </authorList>
    </citation>
    <scope>NUCLEOTIDE SEQUENCE</scope>
</reference>
<comment type="caution">
    <text evidence="2">The sequence shown here is derived from an EMBL/GenBank/DDBJ whole genome shotgun (WGS) entry which is preliminary data.</text>
</comment>